<evidence type="ECO:0000313" key="6">
    <source>
        <dbReference type="EMBL" id="GAJ46658.1"/>
    </source>
</evidence>
<dbReference type="Pfam" id="PF10070">
    <property type="entry name" value="DabA"/>
    <property type="match status" value="2"/>
</dbReference>
<protein>
    <submittedName>
        <fullName evidence="6">Uncharacterized protein</fullName>
    </submittedName>
</protein>
<keyword evidence="1" id="KW-0813">Transport</keyword>
<reference evidence="6 7" key="1">
    <citation type="journal article" date="2014" name="FEMS Microbiol. Lett.">
        <title>Draft genome sequences of three Holospora species (Holospora obtusa, Holospora undulata, and Holospora elegans), endonuclear symbiotic bacteria of the ciliate Paramecium caudatum.</title>
        <authorList>
            <person name="Dohra H."/>
            <person name="Tanaka K."/>
            <person name="Suzuki T."/>
            <person name="Fujishima M."/>
            <person name="Suzuki H."/>
        </authorList>
    </citation>
    <scope>NUCLEOTIDE SEQUENCE [LARGE SCALE GENOMIC DNA]</scope>
    <source>
        <strain evidence="6 7">E1</strain>
    </source>
</reference>
<dbReference type="Proteomes" id="UP000024842">
    <property type="component" value="Unassembled WGS sequence"/>
</dbReference>
<dbReference type="PANTHER" id="PTHR38344">
    <property type="entry name" value="UPF0753 PROTEIN AQ_863"/>
    <property type="match status" value="1"/>
</dbReference>
<proteinExistence type="predicted"/>
<organism evidence="6 7">
    <name type="scientific">Holospora elegans E1</name>
    <dbReference type="NCBI Taxonomy" id="1427503"/>
    <lineage>
        <taxon>Bacteria</taxon>
        <taxon>Pseudomonadati</taxon>
        <taxon>Pseudomonadota</taxon>
        <taxon>Alphaproteobacteria</taxon>
        <taxon>Holosporales</taxon>
        <taxon>Holosporaceae</taxon>
        <taxon>Holospora</taxon>
    </lineage>
</organism>
<keyword evidence="2" id="KW-1003">Cell membrane</keyword>
<dbReference type="GO" id="GO:0046872">
    <property type="term" value="F:metal ion binding"/>
    <property type="evidence" value="ECO:0007669"/>
    <property type="project" value="UniProtKB-KW"/>
</dbReference>
<sequence length="115" mass="13354">MFEKITFLVKESWKTIAPFWPLKNLVAVNPLKGLEDLPIEEALIKGAVFFQQTEMPAPIELINLQTIKWLQVFFDEGQATISMPFRSQGLYIAWKKLAYFDFQIHEGNQKKSNGY</sequence>
<dbReference type="EMBL" id="BAUP01000124">
    <property type="protein sequence ID" value="GAJ46658.1"/>
    <property type="molecule type" value="Genomic_DNA"/>
</dbReference>
<evidence type="ECO:0000256" key="3">
    <source>
        <dbReference type="ARBA" id="ARBA00022723"/>
    </source>
</evidence>
<gene>
    <name evidence="6" type="ORF">HE1_00996</name>
</gene>
<dbReference type="InterPro" id="IPR018752">
    <property type="entry name" value="DabA"/>
</dbReference>
<dbReference type="STRING" id="1427503.HE1_00996"/>
<name>A0A023DZU8_9PROT</name>
<evidence type="ECO:0000256" key="5">
    <source>
        <dbReference type="ARBA" id="ARBA00023136"/>
    </source>
</evidence>
<evidence type="ECO:0000256" key="1">
    <source>
        <dbReference type="ARBA" id="ARBA00022448"/>
    </source>
</evidence>
<comment type="caution">
    <text evidence="6">The sequence shown here is derived from an EMBL/GenBank/DDBJ whole genome shotgun (WGS) entry which is preliminary data.</text>
</comment>
<evidence type="ECO:0000313" key="7">
    <source>
        <dbReference type="Proteomes" id="UP000024842"/>
    </source>
</evidence>
<keyword evidence="3" id="KW-0479">Metal-binding</keyword>
<keyword evidence="7" id="KW-1185">Reference proteome</keyword>
<evidence type="ECO:0000256" key="2">
    <source>
        <dbReference type="ARBA" id="ARBA00022475"/>
    </source>
</evidence>
<dbReference type="PANTHER" id="PTHR38344:SF1">
    <property type="entry name" value="INORGANIC CARBON TRANSPORTER SUBUNIT DABA-RELATED"/>
    <property type="match status" value="1"/>
</dbReference>
<keyword evidence="4" id="KW-0862">Zinc</keyword>
<dbReference type="RefSeq" id="WP_052567404.1">
    <property type="nucleotide sequence ID" value="NZ_BAUP01000124.1"/>
</dbReference>
<accession>A0A023DZU8</accession>
<keyword evidence="5" id="KW-0472">Membrane</keyword>
<dbReference type="AlphaFoldDB" id="A0A023DZU8"/>
<evidence type="ECO:0000256" key="4">
    <source>
        <dbReference type="ARBA" id="ARBA00022833"/>
    </source>
</evidence>